<comment type="caution">
    <text evidence="1">The sequence shown here is derived from an EMBL/GenBank/DDBJ whole genome shotgun (WGS) entry which is preliminary data.</text>
</comment>
<proteinExistence type="predicted"/>
<keyword evidence="2" id="KW-1185">Reference proteome</keyword>
<accession>A0A5J5IXM8</accession>
<evidence type="ECO:0000313" key="2">
    <source>
        <dbReference type="Proteomes" id="UP000327039"/>
    </source>
</evidence>
<dbReference type="AlphaFoldDB" id="A0A5J5IXM8"/>
<protein>
    <submittedName>
        <fullName evidence="1">Uncharacterized protein</fullName>
    </submittedName>
</protein>
<dbReference type="EMBL" id="VYRZ01000001">
    <property type="protein sequence ID" value="KAA9090046.1"/>
    <property type="molecule type" value="Genomic_DNA"/>
</dbReference>
<organism evidence="1 2">
    <name type="scientific">Microbacterium radiodurans</name>
    <dbReference type="NCBI Taxonomy" id="661398"/>
    <lineage>
        <taxon>Bacteria</taxon>
        <taxon>Bacillati</taxon>
        <taxon>Actinomycetota</taxon>
        <taxon>Actinomycetes</taxon>
        <taxon>Micrococcales</taxon>
        <taxon>Microbacteriaceae</taxon>
        <taxon>Microbacterium</taxon>
    </lineage>
</organism>
<evidence type="ECO:0000313" key="1">
    <source>
        <dbReference type="EMBL" id="KAA9090046.1"/>
    </source>
</evidence>
<sequence>MSPLARGRTAARIAAADTLRELPKRRPQAAAEPTAEVIWELVDVDRYEIREAAVVLGYVDVVGAVFVALSGPWYASAVEVRQTLRFEEAVDVLRSAHRR</sequence>
<dbReference type="Proteomes" id="UP000327039">
    <property type="component" value="Unassembled WGS sequence"/>
</dbReference>
<name>A0A5J5IXM8_9MICO</name>
<reference evidence="2" key="1">
    <citation type="submission" date="2019-09" db="EMBL/GenBank/DDBJ databases">
        <title>Mumia zhuanghuii sp. nov. isolated from the intestinal contents of plateau pika (Ochotona curzoniae) in the Qinghai-Tibet plateau of China.</title>
        <authorList>
            <person name="Tian Z."/>
        </authorList>
    </citation>
    <scope>NUCLEOTIDE SEQUENCE [LARGE SCALE GENOMIC DNA]</scope>
    <source>
        <strain evidence="2">DSM 25564</strain>
    </source>
</reference>
<gene>
    <name evidence="1" type="ORF">F6B42_04510</name>
</gene>
<dbReference type="OrthoDB" id="5072576at2"/>